<feature type="transmembrane region" description="Helical" evidence="7">
    <location>
        <begin position="241"/>
        <end position="259"/>
    </location>
</feature>
<keyword evidence="2 7" id="KW-0812">Transmembrane</keyword>
<proteinExistence type="predicted"/>
<dbReference type="PANTHER" id="PTHR11920">
    <property type="entry name" value="GUANYLYL CYCLASE"/>
    <property type="match status" value="1"/>
</dbReference>
<feature type="transmembrane region" description="Helical" evidence="7">
    <location>
        <begin position="203"/>
        <end position="221"/>
    </location>
</feature>
<dbReference type="CDD" id="cd07302">
    <property type="entry name" value="CHD"/>
    <property type="match status" value="1"/>
</dbReference>
<dbReference type="InterPro" id="IPR050401">
    <property type="entry name" value="Cyclic_nucleotide_synthase"/>
</dbReference>
<organism evidence="9 10">
    <name type="scientific">Trichomonas vaginalis (strain ATCC PRA-98 / G3)</name>
    <dbReference type="NCBI Taxonomy" id="412133"/>
    <lineage>
        <taxon>Eukaryota</taxon>
        <taxon>Metamonada</taxon>
        <taxon>Parabasalia</taxon>
        <taxon>Trichomonadida</taxon>
        <taxon>Trichomonadidae</taxon>
        <taxon>Trichomonas</taxon>
    </lineage>
</organism>
<evidence type="ECO:0000313" key="9">
    <source>
        <dbReference type="EMBL" id="EAY14786.1"/>
    </source>
</evidence>
<dbReference type="AlphaFoldDB" id="A2DXS6"/>
<evidence type="ECO:0000256" key="4">
    <source>
        <dbReference type="ARBA" id="ARBA00022989"/>
    </source>
</evidence>
<feature type="domain" description="Guanylate cyclase" evidence="8">
    <location>
        <begin position="635"/>
        <end position="767"/>
    </location>
</feature>
<dbReference type="Pfam" id="PF13426">
    <property type="entry name" value="PAS_9"/>
    <property type="match status" value="1"/>
</dbReference>
<dbReference type="GO" id="GO:0001653">
    <property type="term" value="F:peptide receptor activity"/>
    <property type="evidence" value="ECO:0000318"/>
    <property type="project" value="GO_Central"/>
</dbReference>
<dbReference type="GO" id="GO:0000166">
    <property type="term" value="F:nucleotide binding"/>
    <property type="evidence" value="ECO:0007669"/>
    <property type="project" value="UniProtKB-KW"/>
</dbReference>
<evidence type="ECO:0000313" key="10">
    <source>
        <dbReference type="Proteomes" id="UP000001542"/>
    </source>
</evidence>
<feature type="transmembrane region" description="Helical" evidence="7">
    <location>
        <begin position="109"/>
        <end position="130"/>
    </location>
</feature>
<keyword evidence="3" id="KW-0547">Nucleotide-binding</keyword>
<dbReference type="GO" id="GO:0006182">
    <property type="term" value="P:cGMP biosynthetic process"/>
    <property type="evidence" value="ECO:0000318"/>
    <property type="project" value="GO_Central"/>
</dbReference>
<dbReference type="GO" id="GO:0004383">
    <property type="term" value="F:guanylate cyclase activity"/>
    <property type="evidence" value="ECO:0000318"/>
    <property type="project" value="GO_Central"/>
</dbReference>
<protein>
    <submittedName>
        <fullName evidence="9">Adenylate and Guanylate cyclase catalytic domain containing protein</fullName>
    </submittedName>
</protein>
<dbReference type="PANTHER" id="PTHR11920:SF335">
    <property type="entry name" value="GUANYLATE CYCLASE"/>
    <property type="match status" value="1"/>
</dbReference>
<dbReference type="InParanoid" id="A2DXS6"/>
<dbReference type="PROSITE" id="PS50125">
    <property type="entry name" value="GUANYLATE_CYCLASE_2"/>
    <property type="match status" value="1"/>
</dbReference>
<keyword evidence="10" id="KW-1185">Reference proteome</keyword>
<evidence type="ECO:0000256" key="3">
    <source>
        <dbReference type="ARBA" id="ARBA00022741"/>
    </source>
</evidence>
<dbReference type="SMR" id="A2DXS6"/>
<dbReference type="SUPFAM" id="SSF55073">
    <property type="entry name" value="Nucleotide cyclase"/>
    <property type="match status" value="1"/>
</dbReference>
<dbReference type="KEGG" id="tva:4772781"/>
<dbReference type="InterPro" id="IPR001054">
    <property type="entry name" value="A/G_cyclase"/>
</dbReference>
<sequence length="812" mass="91979">MSSVRSFKRGNQYLDKVRKLLFSNSVKFSYYLNNTYSLDTLTTVSEVSFMLATHVGKLLEFEEMTIEVVNGPDSLTSRNNNNAATEAMNSALDEMLEYLKSENRKYQKIFKILLIVLVILNVIVYPLIFISQVRKIRQNRYEILHTLTTLPKTVISGISASLSKTKDGKEGSDSDSELNRQEESIIKLFSSISDGSSKSSIEVSILFCIIFIVILSCLGYYTSINCFMQSSKNLVFNSHHINYLYGAVVYLFAIIARLFKVGLATASRRLAPSIVSIDHEIELINETTPLLVSYFQLIRIGGPGNAEKPFPQMEQAMNTASNLLKCKDDIAPPKTVMESVHCMTAGQQLYISTSLIKKYFAQMTSDPPIYPDPRDISLQQLFQIGPVELYQSFFAKAGNQILPMIRDEIEKEESKQVNFAVTFLILTFLFSLIIVVFAKNEEKVLLFTLRLFLRCPPSSIIGNQRVMDLLSGKYNNSNEENHSKHVTFSNEVCNKIDTVIVVCEEETGKIVQVNAAFETMFSMKKNQMEGKNIHEFFTEERFKGEDLEKVFSQDANLIYTKSDNELVYLYFNTTTACGKRIYFGTNQTMNVMHEKLIEDEKKKSDAMLNSILPPILVQRVQSGEKNISFSVQSVTVLFLDIVEFTPWCSSHDCHYVMRMLNILFKEFDAITNSHKTMTKIKCIGDCYMAAGGIFDEVNQPAVHAREVVEFGTQVIKKILEIDENENESLRIRVGINTGGPIVAGVIGTEKPTFEILGPAINIAHEMEHHGVPMKVHISRPVYELIYGQQFDIKERGEIDVKGGKMFTYLVEP</sequence>
<reference evidence="9" key="1">
    <citation type="submission" date="2006-10" db="EMBL/GenBank/DDBJ databases">
        <authorList>
            <person name="Amadeo P."/>
            <person name="Zhao Q."/>
            <person name="Wortman J."/>
            <person name="Fraser-Liggett C."/>
            <person name="Carlton J."/>
        </authorList>
    </citation>
    <scope>NUCLEOTIDE SEQUENCE</scope>
    <source>
        <strain evidence="9">G3</strain>
    </source>
</reference>
<dbReference type="OrthoDB" id="6127067at2759"/>
<dbReference type="GO" id="GO:0005886">
    <property type="term" value="C:plasma membrane"/>
    <property type="evidence" value="ECO:0000318"/>
    <property type="project" value="GO_Central"/>
</dbReference>
<dbReference type="Gene3D" id="3.30.450.20">
    <property type="entry name" value="PAS domain"/>
    <property type="match status" value="1"/>
</dbReference>
<dbReference type="InterPro" id="IPR029787">
    <property type="entry name" value="Nucleotide_cyclase"/>
</dbReference>
<dbReference type="Gene3D" id="3.30.70.1230">
    <property type="entry name" value="Nucleotide cyclase"/>
    <property type="match status" value="1"/>
</dbReference>
<dbReference type="Proteomes" id="UP000001542">
    <property type="component" value="Unassembled WGS sequence"/>
</dbReference>
<dbReference type="SMART" id="SM00044">
    <property type="entry name" value="CYCc"/>
    <property type="match status" value="1"/>
</dbReference>
<reference evidence="9" key="2">
    <citation type="journal article" date="2007" name="Science">
        <title>Draft genome sequence of the sexually transmitted pathogen Trichomonas vaginalis.</title>
        <authorList>
            <person name="Carlton J.M."/>
            <person name="Hirt R.P."/>
            <person name="Silva J.C."/>
            <person name="Delcher A.L."/>
            <person name="Schatz M."/>
            <person name="Zhao Q."/>
            <person name="Wortman J.R."/>
            <person name="Bidwell S.L."/>
            <person name="Alsmark U.C.M."/>
            <person name="Besteiro S."/>
            <person name="Sicheritz-Ponten T."/>
            <person name="Noel C.J."/>
            <person name="Dacks J.B."/>
            <person name="Foster P.G."/>
            <person name="Simillion C."/>
            <person name="Van de Peer Y."/>
            <person name="Miranda-Saavedra D."/>
            <person name="Barton G.J."/>
            <person name="Westrop G.D."/>
            <person name="Mueller S."/>
            <person name="Dessi D."/>
            <person name="Fiori P.L."/>
            <person name="Ren Q."/>
            <person name="Paulsen I."/>
            <person name="Zhang H."/>
            <person name="Bastida-Corcuera F.D."/>
            <person name="Simoes-Barbosa A."/>
            <person name="Brown M.T."/>
            <person name="Hayes R.D."/>
            <person name="Mukherjee M."/>
            <person name="Okumura C.Y."/>
            <person name="Schneider R."/>
            <person name="Smith A.J."/>
            <person name="Vanacova S."/>
            <person name="Villalvazo M."/>
            <person name="Haas B.J."/>
            <person name="Pertea M."/>
            <person name="Feldblyum T.V."/>
            <person name="Utterback T.R."/>
            <person name="Shu C.L."/>
            <person name="Osoegawa K."/>
            <person name="de Jong P.J."/>
            <person name="Hrdy I."/>
            <person name="Horvathova L."/>
            <person name="Zubacova Z."/>
            <person name="Dolezal P."/>
            <person name="Malik S.B."/>
            <person name="Logsdon J.M. Jr."/>
            <person name="Henze K."/>
            <person name="Gupta A."/>
            <person name="Wang C.C."/>
            <person name="Dunne R.L."/>
            <person name="Upcroft J.A."/>
            <person name="Upcroft P."/>
            <person name="White O."/>
            <person name="Salzberg S.L."/>
            <person name="Tang P."/>
            <person name="Chiu C.-H."/>
            <person name="Lee Y.-S."/>
            <person name="Embley T.M."/>
            <person name="Coombs G.H."/>
            <person name="Mottram J.C."/>
            <person name="Tachezy J."/>
            <person name="Fraser-Liggett C.M."/>
            <person name="Johnson P.J."/>
        </authorList>
    </citation>
    <scope>NUCLEOTIDE SEQUENCE [LARGE SCALE GENOMIC DNA]</scope>
    <source>
        <strain evidence="9">G3</strain>
    </source>
</reference>
<dbReference type="Pfam" id="PF00211">
    <property type="entry name" value="Guanylate_cyc"/>
    <property type="match status" value="1"/>
</dbReference>
<evidence type="ECO:0000256" key="6">
    <source>
        <dbReference type="ARBA" id="ARBA00023239"/>
    </source>
</evidence>
<comment type="subcellular location">
    <subcellularLocation>
        <location evidence="1">Membrane</location>
    </subcellularLocation>
</comment>
<name>A2DXS6_TRIV3</name>
<dbReference type="VEuPathDB" id="TrichDB:TVAG_219680"/>
<evidence type="ECO:0000256" key="2">
    <source>
        <dbReference type="ARBA" id="ARBA00022692"/>
    </source>
</evidence>
<keyword evidence="5 7" id="KW-0472">Membrane</keyword>
<accession>A2DXS6</accession>
<dbReference type="InterPro" id="IPR000014">
    <property type="entry name" value="PAS"/>
</dbReference>
<evidence type="ECO:0000259" key="8">
    <source>
        <dbReference type="PROSITE" id="PS50125"/>
    </source>
</evidence>
<evidence type="ECO:0000256" key="7">
    <source>
        <dbReference type="SAM" id="Phobius"/>
    </source>
</evidence>
<dbReference type="RefSeq" id="XP_001327009.1">
    <property type="nucleotide sequence ID" value="XM_001326974.1"/>
</dbReference>
<dbReference type="GO" id="GO:0007168">
    <property type="term" value="P:receptor guanylyl cyclase signaling pathway"/>
    <property type="evidence" value="ECO:0000318"/>
    <property type="project" value="GO_Central"/>
</dbReference>
<gene>
    <name evidence="9" type="ORF">TVAG_219680</name>
</gene>
<evidence type="ECO:0000256" key="5">
    <source>
        <dbReference type="ARBA" id="ARBA00023136"/>
    </source>
</evidence>
<dbReference type="STRING" id="5722.A2DXS6"/>
<keyword evidence="6" id="KW-0456">Lyase</keyword>
<dbReference type="EMBL" id="DS113265">
    <property type="protein sequence ID" value="EAY14786.1"/>
    <property type="molecule type" value="Genomic_DNA"/>
</dbReference>
<dbReference type="VEuPathDB" id="TrichDB:TVAGG3_0683360"/>
<dbReference type="InterPro" id="IPR035965">
    <property type="entry name" value="PAS-like_dom_sf"/>
</dbReference>
<dbReference type="eggNOG" id="KOG4171">
    <property type="taxonomic scope" value="Eukaryota"/>
</dbReference>
<dbReference type="GO" id="GO:0035556">
    <property type="term" value="P:intracellular signal transduction"/>
    <property type="evidence" value="ECO:0007669"/>
    <property type="project" value="InterPro"/>
</dbReference>
<keyword evidence="4 7" id="KW-1133">Transmembrane helix</keyword>
<evidence type="ECO:0000256" key="1">
    <source>
        <dbReference type="ARBA" id="ARBA00004370"/>
    </source>
</evidence>
<dbReference type="SUPFAM" id="SSF55785">
    <property type="entry name" value="PYP-like sensor domain (PAS domain)"/>
    <property type="match status" value="1"/>
</dbReference>
<feature type="transmembrane region" description="Helical" evidence="7">
    <location>
        <begin position="417"/>
        <end position="438"/>
    </location>
</feature>